<evidence type="ECO:0000256" key="1">
    <source>
        <dbReference type="ARBA" id="ARBA00004141"/>
    </source>
</evidence>
<dbReference type="EMBL" id="BTGU01000082">
    <property type="protein sequence ID" value="GMN58894.1"/>
    <property type="molecule type" value="Genomic_DNA"/>
</dbReference>
<accession>A0AA88IZG1</accession>
<feature type="transmembrane region" description="Helical" evidence="13">
    <location>
        <begin position="32"/>
        <end position="52"/>
    </location>
</feature>
<sequence length="272" mass="30192">MATGVATTLRYWLIGHPRVVEFSWKQGETPGASTLFVAATILSYLSVTLILSRLPLLTINPNILRPIKVLHSGFLVILSIAMTAGSVVSASASASASPSPVDIFFCYPPETTPTGPAFFWAYVFYLSKLIEFADTLLIILGGGEGRHRRLSFLHVFHHCMAVVMCYNALRSAQSLFPAVIAVNSSTHVLMYGYYTLSAAGMRPTWKRLVTDCQIAQFRISFLGGVAVIYYHFSGEGCSGTWSWCFNLVFNTVLLVLFLDFRRKNYYVKTDKL</sequence>
<feature type="transmembrane region" description="Helical" evidence="13">
    <location>
        <begin position="215"/>
        <end position="232"/>
    </location>
</feature>
<evidence type="ECO:0000256" key="10">
    <source>
        <dbReference type="ARBA" id="ARBA00023136"/>
    </source>
</evidence>
<dbReference type="PANTHER" id="PTHR11157">
    <property type="entry name" value="FATTY ACID ACYL TRANSFERASE-RELATED"/>
    <property type="match status" value="1"/>
</dbReference>
<gene>
    <name evidence="14" type="ORF">TIFTF001_027989</name>
</gene>
<evidence type="ECO:0000256" key="6">
    <source>
        <dbReference type="ARBA" id="ARBA00022692"/>
    </source>
</evidence>
<evidence type="ECO:0000256" key="13">
    <source>
        <dbReference type="SAM" id="Phobius"/>
    </source>
</evidence>
<dbReference type="PANTHER" id="PTHR11157:SF134">
    <property type="entry name" value="ELONGATION OF FATTY ACIDS PROTEIN 1-RELATED"/>
    <property type="match status" value="1"/>
</dbReference>
<organism evidence="14 15">
    <name type="scientific">Ficus carica</name>
    <name type="common">Common fig</name>
    <dbReference type="NCBI Taxonomy" id="3494"/>
    <lineage>
        <taxon>Eukaryota</taxon>
        <taxon>Viridiplantae</taxon>
        <taxon>Streptophyta</taxon>
        <taxon>Embryophyta</taxon>
        <taxon>Tracheophyta</taxon>
        <taxon>Spermatophyta</taxon>
        <taxon>Magnoliopsida</taxon>
        <taxon>eudicotyledons</taxon>
        <taxon>Gunneridae</taxon>
        <taxon>Pentapetalae</taxon>
        <taxon>rosids</taxon>
        <taxon>fabids</taxon>
        <taxon>Rosales</taxon>
        <taxon>Moraceae</taxon>
        <taxon>Ficeae</taxon>
        <taxon>Ficus</taxon>
    </lineage>
</organism>
<comment type="catalytic activity">
    <reaction evidence="12">
        <text>a very-long-chain acyl-CoA + malonyl-CoA + H(+) = a very-long-chain 3-oxoacyl-CoA + CO2 + CoA</text>
        <dbReference type="Rhea" id="RHEA:32727"/>
        <dbReference type="ChEBI" id="CHEBI:15378"/>
        <dbReference type="ChEBI" id="CHEBI:16526"/>
        <dbReference type="ChEBI" id="CHEBI:57287"/>
        <dbReference type="ChEBI" id="CHEBI:57384"/>
        <dbReference type="ChEBI" id="CHEBI:90725"/>
        <dbReference type="ChEBI" id="CHEBI:90736"/>
        <dbReference type="EC" id="2.3.1.199"/>
    </reaction>
</comment>
<dbReference type="GO" id="GO:0019367">
    <property type="term" value="P:fatty acid elongation, saturated fatty acid"/>
    <property type="evidence" value="ECO:0007669"/>
    <property type="project" value="TreeGrafter"/>
</dbReference>
<dbReference type="GO" id="GO:0034625">
    <property type="term" value="P:fatty acid elongation, monounsaturated fatty acid"/>
    <property type="evidence" value="ECO:0007669"/>
    <property type="project" value="TreeGrafter"/>
</dbReference>
<reference evidence="14" key="1">
    <citation type="submission" date="2023-07" db="EMBL/GenBank/DDBJ databases">
        <title>draft genome sequence of fig (Ficus carica).</title>
        <authorList>
            <person name="Takahashi T."/>
            <person name="Nishimura K."/>
        </authorList>
    </citation>
    <scope>NUCLEOTIDE SEQUENCE</scope>
</reference>
<keyword evidence="10 13" id="KW-0472">Membrane</keyword>
<feature type="transmembrane region" description="Helical" evidence="13">
    <location>
        <begin position="117"/>
        <end position="140"/>
    </location>
</feature>
<name>A0AA88IZG1_FICCA</name>
<evidence type="ECO:0000256" key="9">
    <source>
        <dbReference type="ARBA" id="ARBA00023098"/>
    </source>
</evidence>
<dbReference type="EC" id="2.3.1.199" evidence="3"/>
<keyword evidence="15" id="KW-1185">Reference proteome</keyword>
<evidence type="ECO:0000256" key="11">
    <source>
        <dbReference type="ARBA" id="ARBA00023160"/>
    </source>
</evidence>
<keyword evidence="5" id="KW-0808">Transferase</keyword>
<dbReference type="GO" id="GO:0009922">
    <property type="term" value="F:fatty acid elongase activity"/>
    <property type="evidence" value="ECO:0007669"/>
    <property type="project" value="UniProtKB-EC"/>
</dbReference>
<evidence type="ECO:0000256" key="4">
    <source>
        <dbReference type="ARBA" id="ARBA00022516"/>
    </source>
</evidence>
<evidence type="ECO:0000256" key="8">
    <source>
        <dbReference type="ARBA" id="ARBA00022989"/>
    </source>
</evidence>
<feature type="transmembrane region" description="Helical" evidence="13">
    <location>
        <begin position="73"/>
        <end position="97"/>
    </location>
</feature>
<dbReference type="InterPro" id="IPR030457">
    <property type="entry name" value="ELO_CS"/>
</dbReference>
<evidence type="ECO:0000256" key="5">
    <source>
        <dbReference type="ARBA" id="ARBA00022679"/>
    </source>
</evidence>
<keyword evidence="9" id="KW-0443">Lipid metabolism</keyword>
<evidence type="ECO:0000256" key="3">
    <source>
        <dbReference type="ARBA" id="ARBA00012307"/>
    </source>
</evidence>
<dbReference type="AlphaFoldDB" id="A0AA88IZG1"/>
<keyword evidence="7" id="KW-0276">Fatty acid metabolism</keyword>
<dbReference type="PROSITE" id="PS01188">
    <property type="entry name" value="ELO"/>
    <property type="match status" value="1"/>
</dbReference>
<feature type="transmembrane region" description="Helical" evidence="13">
    <location>
        <begin position="152"/>
        <end position="169"/>
    </location>
</feature>
<protein>
    <recommendedName>
        <fullName evidence="3">very-long-chain 3-oxoacyl-CoA synthase</fullName>
        <ecNumber evidence="3">2.3.1.199</ecNumber>
    </recommendedName>
</protein>
<dbReference type="Proteomes" id="UP001187192">
    <property type="component" value="Unassembled WGS sequence"/>
</dbReference>
<evidence type="ECO:0000256" key="7">
    <source>
        <dbReference type="ARBA" id="ARBA00022832"/>
    </source>
</evidence>
<evidence type="ECO:0000256" key="12">
    <source>
        <dbReference type="ARBA" id="ARBA00047375"/>
    </source>
</evidence>
<dbReference type="GO" id="GO:0005789">
    <property type="term" value="C:endoplasmic reticulum membrane"/>
    <property type="evidence" value="ECO:0007669"/>
    <property type="project" value="TreeGrafter"/>
</dbReference>
<dbReference type="GO" id="GO:0030148">
    <property type="term" value="P:sphingolipid biosynthetic process"/>
    <property type="evidence" value="ECO:0007669"/>
    <property type="project" value="TreeGrafter"/>
</dbReference>
<dbReference type="GO" id="GO:0034626">
    <property type="term" value="P:fatty acid elongation, polyunsaturated fatty acid"/>
    <property type="evidence" value="ECO:0007669"/>
    <property type="project" value="TreeGrafter"/>
</dbReference>
<evidence type="ECO:0000256" key="2">
    <source>
        <dbReference type="ARBA" id="ARBA00007263"/>
    </source>
</evidence>
<dbReference type="Pfam" id="PF01151">
    <property type="entry name" value="ELO"/>
    <property type="match status" value="1"/>
</dbReference>
<comment type="subcellular location">
    <subcellularLocation>
        <location evidence="1">Membrane</location>
        <topology evidence="1">Multi-pass membrane protein</topology>
    </subcellularLocation>
</comment>
<proteinExistence type="inferred from homology"/>
<dbReference type="GO" id="GO:0042761">
    <property type="term" value="P:very long-chain fatty acid biosynthetic process"/>
    <property type="evidence" value="ECO:0007669"/>
    <property type="project" value="TreeGrafter"/>
</dbReference>
<dbReference type="InterPro" id="IPR002076">
    <property type="entry name" value="ELO_fam"/>
</dbReference>
<feature type="transmembrane region" description="Helical" evidence="13">
    <location>
        <begin position="175"/>
        <end position="194"/>
    </location>
</feature>
<keyword evidence="8 13" id="KW-1133">Transmembrane helix</keyword>
<evidence type="ECO:0000313" key="14">
    <source>
        <dbReference type="EMBL" id="GMN58894.1"/>
    </source>
</evidence>
<keyword evidence="11" id="KW-0275">Fatty acid biosynthesis</keyword>
<keyword evidence="6 13" id="KW-0812">Transmembrane</keyword>
<comment type="caution">
    <text evidence="14">The sequence shown here is derived from an EMBL/GenBank/DDBJ whole genome shotgun (WGS) entry which is preliminary data.</text>
</comment>
<comment type="similarity">
    <text evidence="2">Belongs to the ELO family.</text>
</comment>
<feature type="transmembrane region" description="Helical" evidence="13">
    <location>
        <begin position="238"/>
        <end position="258"/>
    </location>
</feature>
<evidence type="ECO:0000313" key="15">
    <source>
        <dbReference type="Proteomes" id="UP001187192"/>
    </source>
</evidence>
<keyword evidence="4" id="KW-0444">Lipid biosynthesis</keyword>